<gene>
    <name evidence="1" type="ORF">TNCT_42361</name>
</gene>
<keyword evidence="2" id="KW-1185">Reference proteome</keyword>
<protein>
    <submittedName>
        <fullName evidence="1">Uncharacterized protein</fullName>
    </submittedName>
</protein>
<name>A0A8X6J151_TRICU</name>
<evidence type="ECO:0000313" key="1">
    <source>
        <dbReference type="EMBL" id="GFR05363.1"/>
    </source>
</evidence>
<comment type="caution">
    <text evidence="1">The sequence shown here is derived from an EMBL/GenBank/DDBJ whole genome shotgun (WGS) entry which is preliminary data.</text>
</comment>
<evidence type="ECO:0000313" key="2">
    <source>
        <dbReference type="Proteomes" id="UP000887116"/>
    </source>
</evidence>
<dbReference type="EMBL" id="BMAO01015954">
    <property type="protein sequence ID" value="GFR05363.1"/>
    <property type="molecule type" value="Genomic_DNA"/>
</dbReference>
<accession>A0A8X6J151</accession>
<dbReference type="Proteomes" id="UP000887116">
    <property type="component" value="Unassembled WGS sequence"/>
</dbReference>
<reference evidence="1" key="1">
    <citation type="submission" date="2020-07" db="EMBL/GenBank/DDBJ databases">
        <title>Multicomponent nature underlies the extraordinary mechanical properties of spider dragline silk.</title>
        <authorList>
            <person name="Kono N."/>
            <person name="Nakamura H."/>
            <person name="Mori M."/>
            <person name="Yoshida Y."/>
            <person name="Ohtoshi R."/>
            <person name="Malay A.D."/>
            <person name="Moran D.A.P."/>
            <person name="Tomita M."/>
            <person name="Numata K."/>
            <person name="Arakawa K."/>
        </authorList>
    </citation>
    <scope>NUCLEOTIDE SEQUENCE</scope>
</reference>
<proteinExistence type="predicted"/>
<sequence length="87" mass="10055">MKKSSLHTVLKHTSMTDNYEYYPDNSLLHAYTDNSAEKDTINATAAVFSTYLALSFAFGKHFDDLYGFDLHDLDSSHYFNHRQDRVV</sequence>
<dbReference type="AlphaFoldDB" id="A0A8X6J151"/>
<organism evidence="1 2">
    <name type="scientific">Trichonephila clavata</name>
    <name type="common">Joro spider</name>
    <name type="synonym">Nephila clavata</name>
    <dbReference type="NCBI Taxonomy" id="2740835"/>
    <lineage>
        <taxon>Eukaryota</taxon>
        <taxon>Metazoa</taxon>
        <taxon>Ecdysozoa</taxon>
        <taxon>Arthropoda</taxon>
        <taxon>Chelicerata</taxon>
        <taxon>Arachnida</taxon>
        <taxon>Araneae</taxon>
        <taxon>Araneomorphae</taxon>
        <taxon>Entelegynae</taxon>
        <taxon>Araneoidea</taxon>
        <taxon>Nephilidae</taxon>
        <taxon>Trichonephila</taxon>
    </lineage>
</organism>